<dbReference type="InterPro" id="IPR014975">
    <property type="entry name" value="DUF1836"/>
</dbReference>
<keyword evidence="3" id="KW-1185">Reference proteome</keyword>
<organism evidence="2 3">
    <name type="scientific">Alkalicoccus saliphilus</name>
    <dbReference type="NCBI Taxonomy" id="200989"/>
    <lineage>
        <taxon>Bacteria</taxon>
        <taxon>Bacillati</taxon>
        <taxon>Bacillota</taxon>
        <taxon>Bacilli</taxon>
        <taxon>Bacillales</taxon>
        <taxon>Bacillaceae</taxon>
        <taxon>Alkalicoccus</taxon>
    </lineage>
</organism>
<evidence type="ECO:0000313" key="2">
    <source>
        <dbReference type="EMBL" id="PTL40043.1"/>
    </source>
</evidence>
<name>A0A2T4U9H3_9BACI</name>
<evidence type="ECO:0000256" key="1">
    <source>
        <dbReference type="SAM" id="Coils"/>
    </source>
</evidence>
<protein>
    <recommendedName>
        <fullName evidence="4">DUF1836 domain-containing protein</fullName>
    </recommendedName>
</protein>
<dbReference type="AlphaFoldDB" id="A0A2T4U9H3"/>
<proteinExistence type="predicted"/>
<evidence type="ECO:0000313" key="3">
    <source>
        <dbReference type="Proteomes" id="UP000240509"/>
    </source>
</evidence>
<gene>
    <name evidence="2" type="ORF">C6Y45_03490</name>
</gene>
<evidence type="ECO:0008006" key="4">
    <source>
        <dbReference type="Google" id="ProtNLM"/>
    </source>
</evidence>
<reference evidence="2 3" key="1">
    <citation type="submission" date="2018-03" db="EMBL/GenBank/DDBJ databases">
        <title>Alkalicoccus saliphilus sp. nov., isolated from a mineral pool.</title>
        <authorList>
            <person name="Zhao B."/>
        </authorList>
    </citation>
    <scope>NUCLEOTIDE SEQUENCE [LARGE SCALE GENOMIC DNA]</scope>
    <source>
        <strain evidence="2 3">6AG</strain>
    </source>
</reference>
<dbReference type="PANTHER" id="PTHR40056:SF1">
    <property type="entry name" value="DUF1836 DOMAIN-CONTAINING PROTEIN"/>
    <property type="match status" value="1"/>
</dbReference>
<dbReference type="EMBL" id="PZJJ01000003">
    <property type="protein sequence ID" value="PTL40043.1"/>
    <property type="molecule type" value="Genomic_DNA"/>
</dbReference>
<accession>A0A2T4U9H3</accession>
<comment type="caution">
    <text evidence="2">The sequence shown here is derived from an EMBL/GenBank/DDBJ whole genome shotgun (WGS) entry which is preliminary data.</text>
</comment>
<dbReference type="Gene3D" id="1.10.1660.10">
    <property type="match status" value="1"/>
</dbReference>
<keyword evidence="1" id="KW-0175">Coiled coil</keyword>
<sequence length="205" mass="24146">MPVPPYLRLENRLYLEWEEIDMALKDLIEDMTIDKHVQIEQLPEIELYMDQVIQLFEMTFNDLKREEKEKIMTKTMINNYAKGGLLSPSRNKRYTKAHVMVISLIYEMKGALSLKDIQKTLSQAEITEFQDPHAVRSLYEDYLKSALSNTEEVKQRMKEQAAALEEEFSEKINDPYVQQVLLILTFVHQSNLYRRAAEKLIDTLP</sequence>
<feature type="coiled-coil region" evidence="1">
    <location>
        <begin position="147"/>
        <end position="174"/>
    </location>
</feature>
<dbReference type="PANTHER" id="PTHR40056">
    <property type="entry name" value="HYPOTHETICAL CYTOSOLIC PROTEIN"/>
    <property type="match status" value="1"/>
</dbReference>
<dbReference type="Pfam" id="PF08876">
    <property type="entry name" value="DUF1836"/>
    <property type="match status" value="1"/>
</dbReference>
<dbReference type="Proteomes" id="UP000240509">
    <property type="component" value="Unassembled WGS sequence"/>
</dbReference>